<organism evidence="2 3">
    <name type="scientific">Pelatocladus maniniholoensis HA4357-MV3</name>
    <dbReference type="NCBI Taxonomy" id="1117104"/>
    <lineage>
        <taxon>Bacteria</taxon>
        <taxon>Bacillati</taxon>
        <taxon>Cyanobacteriota</taxon>
        <taxon>Cyanophyceae</taxon>
        <taxon>Nostocales</taxon>
        <taxon>Nostocaceae</taxon>
        <taxon>Pelatocladus</taxon>
    </lineage>
</organism>
<accession>A0A9E3H7Z0</accession>
<feature type="compositionally biased region" description="Polar residues" evidence="1">
    <location>
        <begin position="111"/>
        <end position="131"/>
    </location>
</feature>
<comment type="caution">
    <text evidence="2">The sequence shown here is derived from an EMBL/GenBank/DDBJ whole genome shotgun (WGS) entry which is preliminary data.</text>
</comment>
<sequence>MNIQQLRESLKLKWVKYYFQNRPWLVKMRIWGTYDGERRPSSGFILATLSVLEPELDEILPLLLELNNNPDCIVTALGLNFNPEEQLHLLEEDNNNDAEVETIEEKILPEISTNGKVDSQPRSALSSNKLHPSQKRLETNGVVKQDTGSRISTQVHNQKKSVSSPTVVNKLESRGTSVPTLAVINRTNNGKALPALAVIGKAESNSKPTLTPLLTVVSKTENSSNNSKSVRSLLMSSNINKESQSISYVIATSKMDSKTKLALIPPQDLVDNVNSAPTKQNYKLASWVDDFCQGSRWDKDEAIYIPY</sequence>
<name>A0A9E3H7Z0_9NOST</name>
<reference evidence="2" key="1">
    <citation type="submission" date="2021-05" db="EMBL/GenBank/DDBJ databases">
        <authorList>
            <person name="Pietrasiak N."/>
            <person name="Ward R."/>
            <person name="Stajich J.E."/>
            <person name="Kurbessoian T."/>
        </authorList>
    </citation>
    <scope>NUCLEOTIDE SEQUENCE</scope>
    <source>
        <strain evidence="2">HA4357-MV3</strain>
    </source>
</reference>
<proteinExistence type="predicted"/>
<evidence type="ECO:0000313" key="3">
    <source>
        <dbReference type="Proteomes" id="UP000813215"/>
    </source>
</evidence>
<dbReference type="InterPro" id="IPR020346">
    <property type="entry name" value="Uncharacterised_15.3kDa"/>
</dbReference>
<reference evidence="2" key="2">
    <citation type="journal article" date="2022" name="Microbiol. Resour. Announc.">
        <title>Metagenome Sequencing to Explore Phylogenomics of Terrestrial Cyanobacteria.</title>
        <authorList>
            <person name="Ward R.D."/>
            <person name="Stajich J.E."/>
            <person name="Johansen J.R."/>
            <person name="Huntemann M."/>
            <person name="Clum A."/>
            <person name="Foster B."/>
            <person name="Foster B."/>
            <person name="Roux S."/>
            <person name="Palaniappan K."/>
            <person name="Varghese N."/>
            <person name="Mukherjee S."/>
            <person name="Reddy T.B.K."/>
            <person name="Daum C."/>
            <person name="Copeland A."/>
            <person name="Chen I.A."/>
            <person name="Ivanova N.N."/>
            <person name="Kyrpides N.C."/>
            <person name="Shapiro N."/>
            <person name="Eloe-Fadrosh E.A."/>
            <person name="Pietrasiak N."/>
        </authorList>
    </citation>
    <scope>NUCLEOTIDE SEQUENCE</scope>
    <source>
        <strain evidence="2">HA4357-MV3</strain>
    </source>
</reference>
<feature type="region of interest" description="Disordered" evidence="1">
    <location>
        <begin position="111"/>
        <end position="167"/>
    </location>
</feature>
<dbReference type="Proteomes" id="UP000813215">
    <property type="component" value="Unassembled WGS sequence"/>
</dbReference>
<feature type="compositionally biased region" description="Polar residues" evidence="1">
    <location>
        <begin position="146"/>
        <end position="167"/>
    </location>
</feature>
<dbReference type="EMBL" id="JAHHHW010000085">
    <property type="protein sequence ID" value="MBW4432438.1"/>
    <property type="molecule type" value="Genomic_DNA"/>
</dbReference>
<dbReference type="Pfam" id="PF17265">
    <property type="entry name" value="DUF5331"/>
    <property type="match status" value="1"/>
</dbReference>
<protein>
    <submittedName>
        <fullName evidence="2">DUF5331 domain-containing protein</fullName>
    </submittedName>
</protein>
<gene>
    <name evidence="2" type="ORF">KME28_12060</name>
</gene>
<dbReference type="AlphaFoldDB" id="A0A9E3H7Z0"/>
<evidence type="ECO:0000256" key="1">
    <source>
        <dbReference type="SAM" id="MobiDB-lite"/>
    </source>
</evidence>
<evidence type="ECO:0000313" key="2">
    <source>
        <dbReference type="EMBL" id="MBW4432438.1"/>
    </source>
</evidence>